<evidence type="ECO:0000256" key="1">
    <source>
        <dbReference type="SAM" id="MobiDB-lite"/>
    </source>
</evidence>
<feature type="compositionally biased region" description="Polar residues" evidence="1">
    <location>
        <begin position="1"/>
        <end position="11"/>
    </location>
</feature>
<dbReference type="Proteomes" id="UP001059617">
    <property type="component" value="Chromosome"/>
</dbReference>
<keyword evidence="4" id="KW-1185">Reference proteome</keyword>
<proteinExistence type="predicted"/>
<evidence type="ECO:0000313" key="4">
    <source>
        <dbReference type="Proteomes" id="UP001059617"/>
    </source>
</evidence>
<gene>
    <name evidence="3" type="ORF">Dfulv_08800</name>
</gene>
<keyword evidence="2" id="KW-0472">Membrane</keyword>
<keyword evidence="2" id="KW-0812">Transmembrane</keyword>
<feature type="region of interest" description="Disordered" evidence="1">
    <location>
        <begin position="170"/>
        <end position="189"/>
    </location>
</feature>
<organism evidence="3 4">
    <name type="scientific">Dactylosporangium fulvum</name>
    <dbReference type="NCBI Taxonomy" id="53359"/>
    <lineage>
        <taxon>Bacteria</taxon>
        <taxon>Bacillati</taxon>
        <taxon>Actinomycetota</taxon>
        <taxon>Actinomycetes</taxon>
        <taxon>Micromonosporales</taxon>
        <taxon>Micromonosporaceae</taxon>
        <taxon>Dactylosporangium</taxon>
    </lineage>
</organism>
<accession>A0ABY5W4Y4</accession>
<dbReference type="EMBL" id="CP073720">
    <property type="protein sequence ID" value="UWP84319.1"/>
    <property type="molecule type" value="Genomic_DNA"/>
</dbReference>
<name>A0ABY5W4Y4_9ACTN</name>
<dbReference type="RefSeq" id="WP_259862147.1">
    <property type="nucleotide sequence ID" value="NZ_BAAAST010000032.1"/>
</dbReference>
<reference evidence="3" key="1">
    <citation type="submission" date="2021-04" db="EMBL/GenBank/DDBJ databases">
        <authorList>
            <person name="Hartkoorn R.C."/>
            <person name="Beaudoing E."/>
            <person name="Hot D."/>
        </authorList>
    </citation>
    <scope>NUCLEOTIDE SEQUENCE</scope>
    <source>
        <strain evidence="3">NRRL B-16292</strain>
    </source>
</reference>
<protein>
    <submittedName>
        <fullName evidence="3">Uncharacterized protein</fullName>
    </submittedName>
</protein>
<keyword evidence="2" id="KW-1133">Transmembrane helix</keyword>
<feature type="compositionally biased region" description="Polar residues" evidence="1">
    <location>
        <begin position="55"/>
        <end position="74"/>
    </location>
</feature>
<feature type="transmembrane region" description="Helical" evidence="2">
    <location>
        <begin position="139"/>
        <end position="163"/>
    </location>
</feature>
<feature type="compositionally biased region" description="Low complexity" evidence="1">
    <location>
        <begin position="14"/>
        <end position="25"/>
    </location>
</feature>
<evidence type="ECO:0000313" key="3">
    <source>
        <dbReference type="EMBL" id="UWP84319.1"/>
    </source>
</evidence>
<evidence type="ECO:0000256" key="2">
    <source>
        <dbReference type="SAM" id="Phobius"/>
    </source>
</evidence>
<reference evidence="3" key="2">
    <citation type="submission" date="2022-09" db="EMBL/GenBank/DDBJ databases">
        <title>Biosynthetic gene clusters of Dactylosporangioum fulvum.</title>
        <authorList>
            <person name="Caradec T."/>
        </authorList>
    </citation>
    <scope>NUCLEOTIDE SEQUENCE</scope>
    <source>
        <strain evidence="3">NRRL B-16292</strain>
    </source>
</reference>
<feature type="compositionally biased region" description="Pro residues" evidence="1">
    <location>
        <begin position="90"/>
        <end position="107"/>
    </location>
</feature>
<feature type="region of interest" description="Disordered" evidence="1">
    <location>
        <begin position="1"/>
        <end position="111"/>
    </location>
</feature>
<sequence>MSYPGNPQGNPNEGYGYPDPNAPAGAYPPPAAPYSEQPVSPYGGPVPQQPAPLHDQSTTQLPTYSNEGSYSLDPSVSAPPTAPMQANPPMSAPPMSGPPLSGPPMSGPPNMYGPVSGAPAFPAQPVGYPPVDQPKKKSVAVPILASLLALAVIAAGVFVGLYIDKSGKLDKSEKLSAQRQETVDTTQKDLDTTKADLQKKADELTKAQQDLRGTQADSTEAKRQRDVVGKCLTLLLQFIDAANNGDRTTMQNKLNELDKPCDEASTLLGI</sequence>